<organism evidence="1">
    <name type="scientific">Phaeomonas parva</name>
    <dbReference type="NCBI Taxonomy" id="124430"/>
    <lineage>
        <taxon>Eukaryota</taxon>
        <taxon>Sar</taxon>
        <taxon>Stramenopiles</taxon>
        <taxon>Ochrophyta</taxon>
        <taxon>Pinguiophyceae</taxon>
        <taxon>Pinguiochrysidales</taxon>
        <taxon>Pinguiochrysidaceae</taxon>
        <taxon>Phaeomonas</taxon>
    </lineage>
</organism>
<protein>
    <submittedName>
        <fullName evidence="1">Uncharacterized protein</fullName>
    </submittedName>
</protein>
<evidence type="ECO:0000313" key="1">
    <source>
        <dbReference type="EMBL" id="CAD9263908.1"/>
    </source>
</evidence>
<reference evidence="1" key="1">
    <citation type="submission" date="2021-01" db="EMBL/GenBank/DDBJ databases">
        <authorList>
            <person name="Corre E."/>
            <person name="Pelletier E."/>
            <person name="Niang G."/>
            <person name="Scheremetjew M."/>
            <person name="Finn R."/>
            <person name="Kale V."/>
            <person name="Holt S."/>
            <person name="Cochrane G."/>
            <person name="Meng A."/>
            <person name="Brown T."/>
            <person name="Cohen L."/>
        </authorList>
    </citation>
    <scope>NUCLEOTIDE SEQUENCE</scope>
    <source>
        <strain evidence="1">CCMP2877</strain>
    </source>
</reference>
<sequence length="110" mass="11924">MAQDEAREVAAAADDAPTITIPLHQRLQLIKAARPDVTTTAEAMKVLMSARGMDLDRADPWANAEAMVEKREDRGLGGEAEACVLSEKSVNEEVDPFAQDRFGCQANLDP</sequence>
<name>A0A7S1UCN7_9STRA</name>
<gene>
    <name evidence="1" type="ORF">PPAR1163_LOCUS22294</name>
</gene>
<accession>A0A7S1UCN7</accession>
<dbReference type="AlphaFoldDB" id="A0A7S1UCN7"/>
<dbReference type="EMBL" id="HBGJ01035219">
    <property type="protein sequence ID" value="CAD9263908.1"/>
    <property type="molecule type" value="Transcribed_RNA"/>
</dbReference>
<proteinExistence type="predicted"/>